<dbReference type="InterPro" id="IPR037914">
    <property type="entry name" value="SpoVT-AbrB_sf"/>
</dbReference>
<gene>
    <name evidence="2" type="ORF">G3N56_05205</name>
</gene>
<sequence length="80" mass="9072">MSRMTQDGQVTLPLVVRRKLRLRPGDGVRFRVSGETIFVEKIFRSKANLRDYLGFLGHLEGREPDALVTEMRGGIDQLGD</sequence>
<name>A0A7K3NK15_9BACT</name>
<evidence type="ECO:0000259" key="1">
    <source>
        <dbReference type="SMART" id="SM00966"/>
    </source>
</evidence>
<dbReference type="GO" id="GO:0003677">
    <property type="term" value="F:DNA binding"/>
    <property type="evidence" value="ECO:0007669"/>
    <property type="project" value="UniProtKB-KW"/>
</dbReference>
<evidence type="ECO:0000313" key="3">
    <source>
        <dbReference type="Proteomes" id="UP000469724"/>
    </source>
</evidence>
<organism evidence="2 3">
    <name type="scientific">Desulfolutivibrio sulfodismutans</name>
    <dbReference type="NCBI Taxonomy" id="63561"/>
    <lineage>
        <taxon>Bacteria</taxon>
        <taxon>Pseudomonadati</taxon>
        <taxon>Thermodesulfobacteriota</taxon>
        <taxon>Desulfovibrionia</taxon>
        <taxon>Desulfovibrionales</taxon>
        <taxon>Desulfovibrionaceae</taxon>
        <taxon>Desulfolutivibrio</taxon>
    </lineage>
</organism>
<dbReference type="RefSeq" id="WP_163301198.1">
    <property type="nucleotide sequence ID" value="NZ_JAAGRQ010000014.1"/>
</dbReference>
<dbReference type="AlphaFoldDB" id="A0A7K3NK15"/>
<comment type="caution">
    <text evidence="2">The sequence shown here is derived from an EMBL/GenBank/DDBJ whole genome shotgun (WGS) entry which is preliminary data.</text>
</comment>
<keyword evidence="3" id="KW-1185">Reference proteome</keyword>
<reference evidence="2 3" key="1">
    <citation type="submission" date="2020-02" db="EMBL/GenBank/DDBJ databases">
        <title>Comparative genomics of sulfur disproportionating microorganisms.</title>
        <authorList>
            <person name="Ward L.M."/>
            <person name="Bertran E."/>
            <person name="Johnston D.T."/>
        </authorList>
    </citation>
    <scope>NUCLEOTIDE SEQUENCE [LARGE SCALE GENOMIC DNA]</scope>
    <source>
        <strain evidence="2 3">DSM 3696</strain>
    </source>
</reference>
<keyword evidence="2" id="KW-0238">DNA-binding</keyword>
<evidence type="ECO:0000313" key="2">
    <source>
        <dbReference type="EMBL" id="NDY56143.1"/>
    </source>
</evidence>
<proteinExistence type="predicted"/>
<accession>A0A7K3NK15</accession>
<dbReference type="Gene3D" id="2.10.260.10">
    <property type="match status" value="1"/>
</dbReference>
<dbReference type="Proteomes" id="UP000469724">
    <property type="component" value="Unassembled WGS sequence"/>
</dbReference>
<feature type="domain" description="SpoVT-AbrB" evidence="1">
    <location>
        <begin position="2"/>
        <end position="45"/>
    </location>
</feature>
<dbReference type="SMART" id="SM00966">
    <property type="entry name" value="SpoVT_AbrB"/>
    <property type="match status" value="1"/>
</dbReference>
<dbReference type="InterPro" id="IPR007159">
    <property type="entry name" value="SpoVT-AbrB_dom"/>
</dbReference>
<dbReference type="EMBL" id="JAAGRQ010000014">
    <property type="protein sequence ID" value="NDY56143.1"/>
    <property type="molecule type" value="Genomic_DNA"/>
</dbReference>
<dbReference type="SUPFAM" id="SSF89447">
    <property type="entry name" value="AbrB/MazE/MraZ-like"/>
    <property type="match status" value="1"/>
</dbReference>
<protein>
    <submittedName>
        <fullName evidence="2">AbrB/MazE/SpoVT family DNA-binding domain-containing protein</fullName>
    </submittedName>
</protein>